<dbReference type="GO" id="GO:0005744">
    <property type="term" value="C:TIM23 mitochondrial import inner membrane translocase complex"/>
    <property type="evidence" value="ECO:0007669"/>
    <property type="project" value="InterPro"/>
</dbReference>
<evidence type="ECO:0000256" key="5">
    <source>
        <dbReference type="ARBA" id="ARBA00022448"/>
    </source>
</evidence>
<keyword evidence="7" id="KW-0653">Protein transport</keyword>
<dbReference type="InterPro" id="IPR036869">
    <property type="entry name" value="J_dom_sf"/>
</dbReference>
<evidence type="ECO:0000256" key="9">
    <source>
        <dbReference type="ARBA" id="ARBA00023128"/>
    </source>
</evidence>
<sequence>MAARLIAQIIVMGVQIVGRAFIEASKQAAANAARNGSSTGAGSTARVSADALTRKTGMTIDEACQILNIKKEAMEDMAQVAKNYEHLFKVNDKSTGGSFYLQCKVQNAKDRIEAELMERAKKDNKSS</sequence>
<dbReference type="OrthoDB" id="10262892at2759"/>
<evidence type="ECO:0000313" key="13">
    <source>
        <dbReference type="EMBL" id="CAG8517712.1"/>
    </source>
</evidence>
<proteinExistence type="inferred from homology"/>
<dbReference type="PANTHER" id="PTHR12388:SF0">
    <property type="entry name" value="MITOCHONDRIAL IMPORT INNER MEMBRANE TRANSLOCASE SUBUNIT TIM16"/>
    <property type="match status" value="1"/>
</dbReference>
<accession>A0A9N9A4W3</accession>
<protein>
    <recommendedName>
        <fullName evidence="4">Mitochondrial import inner membrane translocase subunit TIM16</fullName>
    </recommendedName>
    <alternativeName>
        <fullName evidence="3">Mitochondrial import inner membrane translocase subunit tim16</fullName>
    </alternativeName>
    <alternativeName>
        <fullName evidence="11 12">Presequence translocated-associated motor subunit PAM16</fullName>
    </alternativeName>
</protein>
<evidence type="ECO:0000313" key="14">
    <source>
        <dbReference type="Proteomes" id="UP000789572"/>
    </source>
</evidence>
<keyword evidence="9" id="KW-0496">Mitochondrion</keyword>
<dbReference type="FunFam" id="1.10.287.110:FF:000006">
    <property type="entry name" value="Import inner membrane translocase subunit TIM16"/>
    <property type="match status" value="1"/>
</dbReference>
<keyword evidence="6" id="KW-0999">Mitochondrion inner membrane</keyword>
<dbReference type="PANTHER" id="PTHR12388">
    <property type="entry name" value="MITOCHONDRIA ASSOCIATED GRANULOCYTE MACROPHAGE CSF SIGNALING MOLECULE"/>
    <property type="match status" value="1"/>
</dbReference>
<dbReference type="AlphaFoldDB" id="A0A9N9A4W3"/>
<dbReference type="Gene3D" id="1.10.287.110">
    <property type="entry name" value="DnaJ domain"/>
    <property type="match status" value="1"/>
</dbReference>
<organism evidence="13 14">
    <name type="scientific">Paraglomus occultum</name>
    <dbReference type="NCBI Taxonomy" id="144539"/>
    <lineage>
        <taxon>Eukaryota</taxon>
        <taxon>Fungi</taxon>
        <taxon>Fungi incertae sedis</taxon>
        <taxon>Mucoromycota</taxon>
        <taxon>Glomeromycotina</taxon>
        <taxon>Glomeromycetes</taxon>
        <taxon>Paraglomerales</taxon>
        <taxon>Paraglomeraceae</taxon>
        <taxon>Paraglomus</taxon>
    </lineage>
</organism>
<dbReference type="Pfam" id="PF03656">
    <property type="entry name" value="Pam16"/>
    <property type="match status" value="1"/>
</dbReference>
<dbReference type="EMBL" id="CAJVPJ010000374">
    <property type="protein sequence ID" value="CAG8517712.1"/>
    <property type="molecule type" value="Genomic_DNA"/>
</dbReference>
<dbReference type="InterPro" id="IPR005341">
    <property type="entry name" value="Tim16"/>
</dbReference>
<evidence type="ECO:0000256" key="12">
    <source>
        <dbReference type="ARBA" id="ARBA00031407"/>
    </source>
</evidence>
<dbReference type="Proteomes" id="UP000789572">
    <property type="component" value="Unassembled WGS sequence"/>
</dbReference>
<keyword evidence="5" id="KW-0813">Transport</keyword>
<evidence type="ECO:0000256" key="10">
    <source>
        <dbReference type="ARBA" id="ARBA00023136"/>
    </source>
</evidence>
<keyword evidence="8" id="KW-0811">Translocation</keyword>
<gene>
    <name evidence="13" type="ORF">POCULU_LOCUS3407</name>
</gene>
<name>A0A9N9A4W3_9GLOM</name>
<evidence type="ECO:0000256" key="2">
    <source>
        <dbReference type="ARBA" id="ARBA00008817"/>
    </source>
</evidence>
<keyword evidence="14" id="KW-1185">Reference proteome</keyword>
<evidence type="ECO:0000256" key="4">
    <source>
        <dbReference type="ARBA" id="ARBA00020721"/>
    </source>
</evidence>
<evidence type="ECO:0000256" key="8">
    <source>
        <dbReference type="ARBA" id="ARBA00023010"/>
    </source>
</evidence>
<evidence type="ECO:0000256" key="11">
    <source>
        <dbReference type="ARBA" id="ARBA00030422"/>
    </source>
</evidence>
<comment type="subcellular location">
    <subcellularLocation>
        <location evidence="1">Mitochondrion inner membrane</location>
        <topology evidence="1">Peripheral membrane protein</topology>
    </subcellularLocation>
</comment>
<reference evidence="13" key="1">
    <citation type="submission" date="2021-06" db="EMBL/GenBank/DDBJ databases">
        <authorList>
            <person name="Kallberg Y."/>
            <person name="Tangrot J."/>
            <person name="Rosling A."/>
        </authorList>
    </citation>
    <scope>NUCLEOTIDE SEQUENCE</scope>
    <source>
        <strain evidence="13">IA702</strain>
    </source>
</reference>
<evidence type="ECO:0000256" key="6">
    <source>
        <dbReference type="ARBA" id="ARBA00022792"/>
    </source>
</evidence>
<evidence type="ECO:0000256" key="7">
    <source>
        <dbReference type="ARBA" id="ARBA00022927"/>
    </source>
</evidence>
<keyword evidence="10" id="KW-0472">Membrane</keyword>
<evidence type="ECO:0000256" key="3">
    <source>
        <dbReference type="ARBA" id="ARBA00013571"/>
    </source>
</evidence>
<comment type="caution">
    <text evidence="13">The sequence shown here is derived from an EMBL/GenBank/DDBJ whole genome shotgun (WGS) entry which is preliminary data.</text>
</comment>
<comment type="similarity">
    <text evidence="2">Belongs to the TIM16/PAM16 family.</text>
</comment>
<dbReference type="GO" id="GO:0030150">
    <property type="term" value="P:protein import into mitochondrial matrix"/>
    <property type="evidence" value="ECO:0007669"/>
    <property type="project" value="InterPro"/>
</dbReference>
<evidence type="ECO:0000256" key="1">
    <source>
        <dbReference type="ARBA" id="ARBA00004637"/>
    </source>
</evidence>